<evidence type="ECO:0000313" key="1">
    <source>
        <dbReference type="EMBL" id="BDY13588.1"/>
    </source>
</evidence>
<sequence>MIILAVGLSALHADRIKSTTVACPTVEILEGLEKSDADFKEKNFYIMQQGCVVLTPKDKIHVLSPDASCCGKYLRISIDRTNDIMYVNKYDVFVEQGGTKNILRF</sequence>
<dbReference type="EMBL" id="AP027370">
    <property type="protein sequence ID" value="BDY13588.1"/>
    <property type="molecule type" value="Genomic_DNA"/>
</dbReference>
<gene>
    <name evidence="1" type="ORF">HCR_19000</name>
</gene>
<accession>A0ABN6WX48</accession>
<evidence type="ECO:0000313" key="2">
    <source>
        <dbReference type="Proteomes" id="UP001321445"/>
    </source>
</evidence>
<evidence type="ECO:0008006" key="3">
    <source>
        <dbReference type="Google" id="ProtNLM"/>
    </source>
</evidence>
<protein>
    <recommendedName>
        <fullName evidence="3">Periplasmic protein</fullName>
    </recommendedName>
</protein>
<name>A0ABN6WX48_9BACT</name>
<dbReference type="Proteomes" id="UP001321445">
    <property type="component" value="Chromosome"/>
</dbReference>
<keyword evidence="2" id="KW-1185">Reference proteome</keyword>
<proteinExistence type="predicted"/>
<organism evidence="1 2">
    <name type="scientific">Hydrogenimonas cancrithermarum</name>
    <dbReference type="NCBI Taxonomy" id="2993563"/>
    <lineage>
        <taxon>Bacteria</taxon>
        <taxon>Pseudomonadati</taxon>
        <taxon>Campylobacterota</taxon>
        <taxon>Epsilonproteobacteria</taxon>
        <taxon>Campylobacterales</taxon>
        <taxon>Hydrogenimonadaceae</taxon>
        <taxon>Hydrogenimonas</taxon>
    </lineage>
</organism>
<reference evidence="1 2" key="1">
    <citation type="submission" date="2023-03" db="EMBL/GenBank/DDBJ databases">
        <title>Description of Hydrogenimonas sp. ISO32.</title>
        <authorList>
            <person name="Mino S."/>
            <person name="Fukazawa S."/>
            <person name="Sawabe T."/>
        </authorList>
    </citation>
    <scope>NUCLEOTIDE SEQUENCE [LARGE SCALE GENOMIC DNA]</scope>
    <source>
        <strain evidence="1 2">ISO32</strain>
    </source>
</reference>